<evidence type="ECO:0000256" key="7">
    <source>
        <dbReference type="PIRNR" id="PIRNR036421"/>
    </source>
</evidence>
<feature type="compositionally biased region" description="Low complexity" evidence="9">
    <location>
        <begin position="525"/>
        <end position="539"/>
    </location>
</feature>
<feature type="compositionally biased region" description="Basic and acidic residues" evidence="9">
    <location>
        <begin position="502"/>
        <end position="521"/>
    </location>
</feature>
<evidence type="ECO:0000256" key="9">
    <source>
        <dbReference type="SAM" id="MobiDB-lite"/>
    </source>
</evidence>
<dbReference type="Pfam" id="PF14684">
    <property type="entry name" value="Tricorn_C1"/>
    <property type="match status" value="1"/>
</dbReference>
<dbReference type="AlphaFoldDB" id="A0A975J1S9"/>
<dbReference type="SUPFAM" id="SSF50156">
    <property type="entry name" value="PDZ domain-like"/>
    <property type="match status" value="1"/>
</dbReference>
<dbReference type="PANTHER" id="PTHR43253:SF1">
    <property type="entry name" value="TRICORN PROTEASE HOMOLOG 2-RELATED"/>
    <property type="match status" value="1"/>
</dbReference>
<evidence type="ECO:0000256" key="3">
    <source>
        <dbReference type="ARBA" id="ARBA00022490"/>
    </source>
</evidence>
<dbReference type="InterPro" id="IPR011659">
    <property type="entry name" value="WD40"/>
</dbReference>
<keyword evidence="5 7" id="KW-0378">Hydrolase</keyword>
<dbReference type="CDD" id="cd07562">
    <property type="entry name" value="Peptidase_S41_TRI"/>
    <property type="match status" value="1"/>
</dbReference>
<evidence type="ECO:0000259" key="10">
    <source>
        <dbReference type="SMART" id="SM00245"/>
    </source>
</evidence>
<protein>
    <recommendedName>
        <fullName evidence="7">Tricorn protease homolog</fullName>
        <ecNumber evidence="7">3.4.21.-</ecNumber>
    </recommendedName>
</protein>
<keyword evidence="3 7" id="KW-0963">Cytoplasm</keyword>
<feature type="region of interest" description="Disordered" evidence="9">
    <location>
        <begin position="502"/>
        <end position="557"/>
    </location>
</feature>
<keyword evidence="6 7" id="KW-0720">Serine protease</keyword>
<dbReference type="Gene3D" id="3.30.750.44">
    <property type="match status" value="1"/>
</dbReference>
<sequence>MTSTPALSPDGSTVVFEWQDDLWSVASSGGMAKRLTRHPARDAYPCFSPDGKVLYFSSGRAGGLKLFSMPTEGGPATQLTFHSEGAILETITPDGKTAIVRGPRDLDDVKPERLIAVDLTKDAPEKVLFDVPAQWARVSPDGKTLLFTVDGDSPYRKGYHGSRATSIWSYDFGSGAIGKQAKSEIEDRYPLWRPDGSGFFHVAENDGTFNLWSHDFKSGKDEQLTRFKEDGVMFPAVSQDGKTFVFRRGFELWRWSQGGEPQALPVHAIEDMPDLDHETRKVAGTTDADFSPSGLEIAFSAEGELWAMDTVLKEPHRLTETAAWESDPTFSKDGGWLYFRKDDGLDSNYFRMKRKKSADYWWRASGLEEQQVTKGKEPKTKLALSPDGKSIAYLAGRSMLCIANADGGGERVLYKEGTTGSFDWAPDSRWLAFDAEDANFNRDVFVIPVDGSKPAYNLSRHPDNEGSPKWSPDGRGIAFTGRRLGNKTGLFYVNLRLEDEAKSPRDKKAKEAESAMKDDPLYKSAAPAEEPAEPEQTPETPKKDAPAKKPAPKTPEQVRIDFDELSERIHKLDTGSVEPTQIIWSHDSKAVFYLNADTKVKGLHRIEVGDGTKPETFDSNRGSPIRTDDKDGLFWIVDNAPAVLRKSKLTTYAIDTRFESNRADRQRIYFRQIWRTLRDWFYDARMNGRDWEAMRVKYEDTAATATDSRAFDRVVAMLLGELNASHLSFLSTPWPKPWADDTAEFHTTRHVGIRFDHGNGSGPLKTGSVIPDSPATLCVPPVKPGETVLSVNGQPVDASIPDTRFMNGRMDREVVLTIQGTDGKQRDVTLKAIPWTRVRQLAGDAIVKERRRRVEEDSGGKLGYIHISKMQWDEFEEFERQIHAAGHGKDGLIIDVRDNPGGFTTDHLLTILCQPHHATTIGRDGDPGYPQDRMVYASWNKPVAVICNQQSFSNAEVFSHAIKTLKRGPLVGTATAGGVISTGTVPILDAGSLRLPFRGWFIPDGDQDMELNGAAPDYPIDETPADQAAGKDPQLSKAVEVLMGDLKKAAATKKPFEPHYRYQPAE</sequence>
<dbReference type="InterPro" id="IPR012393">
    <property type="entry name" value="Tricorn_protease"/>
</dbReference>
<dbReference type="Pfam" id="PF26549">
    <property type="entry name" value="Tricorn_N"/>
    <property type="match status" value="1"/>
</dbReference>
<dbReference type="PIRSF" id="PIRSF036421">
    <property type="entry name" value="Tricorn_protease"/>
    <property type="match status" value="1"/>
</dbReference>
<dbReference type="InterPro" id="IPR005151">
    <property type="entry name" value="Tail-specific_protease"/>
</dbReference>
<keyword evidence="12" id="KW-1185">Reference proteome</keyword>
<feature type="active site" description="Charge relay system" evidence="8">
    <location>
        <position position="1010"/>
    </location>
</feature>
<evidence type="ECO:0000313" key="11">
    <source>
        <dbReference type="EMBL" id="QUE52424.1"/>
    </source>
</evidence>
<dbReference type="GO" id="GO:0006508">
    <property type="term" value="P:proteolysis"/>
    <property type="evidence" value="ECO:0007669"/>
    <property type="project" value="UniProtKB-UniRule"/>
</dbReference>
<dbReference type="EMBL" id="CP073100">
    <property type="protein sequence ID" value="QUE52424.1"/>
    <property type="molecule type" value="Genomic_DNA"/>
</dbReference>
<dbReference type="Pfam" id="PF07676">
    <property type="entry name" value="PD40"/>
    <property type="match status" value="2"/>
</dbReference>
<dbReference type="Gene3D" id="2.30.42.10">
    <property type="match status" value="1"/>
</dbReference>
<dbReference type="PANTHER" id="PTHR43253">
    <property type="entry name" value="TRICORN PROTEASE HOMOLOG 2-RELATED"/>
    <property type="match status" value="1"/>
</dbReference>
<dbReference type="Gene3D" id="3.90.226.10">
    <property type="entry name" value="2-enoyl-CoA Hydratase, Chain A, domain 1"/>
    <property type="match status" value="1"/>
</dbReference>
<dbReference type="RefSeq" id="WP_211633428.1">
    <property type="nucleotide sequence ID" value="NZ_CP073100.1"/>
</dbReference>
<dbReference type="SMART" id="SM00245">
    <property type="entry name" value="TSPc"/>
    <property type="match status" value="1"/>
</dbReference>
<dbReference type="GO" id="GO:0005737">
    <property type="term" value="C:cytoplasm"/>
    <property type="evidence" value="ECO:0007669"/>
    <property type="project" value="UniProtKB-SubCell"/>
</dbReference>
<comment type="function">
    <text evidence="7">Degrades oligopeptides.</text>
</comment>
<evidence type="ECO:0000256" key="4">
    <source>
        <dbReference type="ARBA" id="ARBA00022670"/>
    </source>
</evidence>
<dbReference type="Pfam" id="PF03572">
    <property type="entry name" value="Peptidase_S41"/>
    <property type="match status" value="1"/>
</dbReference>
<feature type="region of interest" description="Disordered" evidence="9">
    <location>
        <begin position="453"/>
        <end position="474"/>
    </location>
</feature>
<evidence type="ECO:0000313" key="12">
    <source>
        <dbReference type="Proteomes" id="UP000676169"/>
    </source>
</evidence>
<evidence type="ECO:0000256" key="2">
    <source>
        <dbReference type="ARBA" id="ARBA00008524"/>
    </source>
</evidence>
<dbReference type="InterPro" id="IPR029045">
    <property type="entry name" value="ClpP/crotonase-like_dom_sf"/>
</dbReference>
<evidence type="ECO:0000256" key="8">
    <source>
        <dbReference type="PIRSR" id="PIRSR036421-1"/>
    </source>
</evidence>
<comment type="subcellular location">
    <subcellularLocation>
        <location evidence="1 7">Cytoplasm</location>
    </subcellularLocation>
</comment>
<dbReference type="Gene3D" id="2.120.10.60">
    <property type="entry name" value="Tricorn protease N-terminal domain"/>
    <property type="match status" value="1"/>
</dbReference>
<reference evidence="11" key="1">
    <citation type="submission" date="2021-04" db="EMBL/GenBank/DDBJ databases">
        <title>Luteolibacter sp. 32A isolated from the skin of an Anderson's salamander (Ambystoma andersonii).</title>
        <authorList>
            <person name="Spergser J."/>
            <person name="Busse H.-J."/>
        </authorList>
    </citation>
    <scope>NUCLEOTIDE SEQUENCE</scope>
    <source>
        <strain evidence="11">32A</strain>
    </source>
</reference>
<dbReference type="KEGG" id="lamb:KBB96_05905"/>
<organism evidence="11 12">
    <name type="scientific">Luteolibacter ambystomatis</name>
    <dbReference type="NCBI Taxonomy" id="2824561"/>
    <lineage>
        <taxon>Bacteria</taxon>
        <taxon>Pseudomonadati</taxon>
        <taxon>Verrucomicrobiota</taxon>
        <taxon>Verrucomicrobiia</taxon>
        <taxon>Verrucomicrobiales</taxon>
        <taxon>Verrucomicrobiaceae</taxon>
        <taxon>Luteolibacter</taxon>
    </lineage>
</organism>
<dbReference type="EC" id="3.4.21.-" evidence="7"/>
<dbReference type="Gene3D" id="2.120.10.30">
    <property type="entry name" value="TolB, C-terminal domain"/>
    <property type="match status" value="2"/>
</dbReference>
<evidence type="ECO:0000256" key="1">
    <source>
        <dbReference type="ARBA" id="ARBA00004496"/>
    </source>
</evidence>
<dbReference type="Proteomes" id="UP000676169">
    <property type="component" value="Chromosome"/>
</dbReference>
<dbReference type="SUPFAM" id="SSF69304">
    <property type="entry name" value="Tricorn protease N-terminal domain"/>
    <property type="match status" value="1"/>
</dbReference>
<dbReference type="SUPFAM" id="SSF82171">
    <property type="entry name" value="DPP6 N-terminal domain-like"/>
    <property type="match status" value="1"/>
</dbReference>
<keyword evidence="4 7" id="KW-0645">Protease</keyword>
<evidence type="ECO:0000256" key="5">
    <source>
        <dbReference type="ARBA" id="ARBA00022801"/>
    </source>
</evidence>
<feature type="active site" description="Nucleophile" evidence="8">
    <location>
        <position position="953"/>
    </location>
</feature>
<comment type="similarity">
    <text evidence="2 7">Belongs to the peptidase S41B family.</text>
</comment>
<dbReference type="SUPFAM" id="SSF52096">
    <property type="entry name" value="ClpP/crotonase"/>
    <property type="match status" value="1"/>
</dbReference>
<dbReference type="GO" id="GO:0008236">
    <property type="term" value="F:serine-type peptidase activity"/>
    <property type="evidence" value="ECO:0007669"/>
    <property type="project" value="UniProtKB-UniRule"/>
</dbReference>
<evidence type="ECO:0000256" key="6">
    <source>
        <dbReference type="ARBA" id="ARBA00022825"/>
    </source>
</evidence>
<feature type="active site" description="Charge relay system" evidence="8">
    <location>
        <position position="726"/>
    </location>
</feature>
<dbReference type="InterPro" id="IPR028204">
    <property type="entry name" value="Tricorn_C1"/>
</dbReference>
<gene>
    <name evidence="11" type="ORF">KBB96_05905</name>
</gene>
<name>A0A975J1S9_9BACT</name>
<dbReference type="InterPro" id="IPR011042">
    <property type="entry name" value="6-blade_b-propeller_TolB-like"/>
</dbReference>
<accession>A0A975J1S9</accession>
<proteinExistence type="inferred from homology"/>
<feature type="domain" description="Tail specific protease" evidence="10">
    <location>
        <begin position="823"/>
        <end position="1021"/>
    </location>
</feature>
<dbReference type="InterPro" id="IPR036034">
    <property type="entry name" value="PDZ_sf"/>
</dbReference>